<dbReference type="PANTHER" id="PTHR23168">
    <property type="entry name" value="MITOTIC SPINDLE ASSEMBLY CHECKPOINT PROTEIN MAD1 MITOTIC ARREST DEFICIENT-LIKE PROTEIN 1"/>
    <property type="match status" value="1"/>
</dbReference>
<proteinExistence type="inferred from homology"/>
<feature type="coiled-coil region" evidence="7">
    <location>
        <begin position="146"/>
        <end position="331"/>
    </location>
</feature>
<comment type="caution">
    <text evidence="8">The sequence shown here is derived from an EMBL/GenBank/DDBJ whole genome shotgun (WGS) entry which is preliminary data.</text>
</comment>
<dbReference type="GO" id="GO:0051315">
    <property type="term" value="P:attachment of mitotic spindle microtubules to kinetochore"/>
    <property type="evidence" value="ECO:0007669"/>
    <property type="project" value="TreeGrafter"/>
</dbReference>
<reference evidence="8 9" key="1">
    <citation type="submission" date="2016-07" db="EMBL/GenBank/DDBJ databases">
        <title>Disparate Historic Effective Population Sizes Predicted by Modern Levels of Genome Diversity for the Scaled Quail (Callipepla squamata) and the Northern Bobwhite (Colinus virginianus): Inferences from First and Second Generation Draft Genome Assemblies for Sympatric New World Quail.</title>
        <authorList>
            <person name="Oldeschulte D.L."/>
            <person name="Halley Y.A."/>
            <person name="Bhattarai E.K."/>
            <person name="Brashear W.A."/>
            <person name="Hill J."/>
            <person name="Metz R.P."/>
            <person name="Johnson C.D."/>
            <person name="Rollins D."/>
            <person name="Peterson M.J."/>
            <person name="Bickhart D.M."/>
            <person name="Decker J.E."/>
            <person name="Seabury C.M."/>
        </authorList>
    </citation>
    <scope>NUCLEOTIDE SEQUENCE [LARGE SCALE GENOMIC DNA]</scope>
    <source>
        <strain evidence="8 9">Texas</strain>
        <tissue evidence="8">Leg muscle</tissue>
    </source>
</reference>
<dbReference type="AlphaFoldDB" id="A0A226NJG1"/>
<dbReference type="STRING" id="9009.A0A226NJG1"/>
<keyword evidence="5" id="KW-0539">Nucleus</keyword>
<dbReference type="Gene3D" id="1.20.5.170">
    <property type="match status" value="1"/>
</dbReference>
<keyword evidence="4" id="KW-0498">Mitosis</keyword>
<dbReference type="PANTHER" id="PTHR23168:SF0">
    <property type="entry name" value="MITOTIC SPINDLE ASSEMBLY CHECKPOINT PROTEIN MAD1"/>
    <property type="match status" value="1"/>
</dbReference>
<comment type="subcellular location">
    <subcellularLocation>
        <location evidence="1">Nucleus</location>
    </subcellularLocation>
</comment>
<dbReference type="GO" id="GO:0072686">
    <property type="term" value="C:mitotic spindle"/>
    <property type="evidence" value="ECO:0007669"/>
    <property type="project" value="TreeGrafter"/>
</dbReference>
<keyword evidence="9" id="KW-1185">Reference proteome</keyword>
<dbReference type="Gene3D" id="6.10.250.90">
    <property type="match status" value="1"/>
</dbReference>
<organism evidence="8 9">
    <name type="scientific">Callipepla squamata</name>
    <name type="common">Scaled quail</name>
    <dbReference type="NCBI Taxonomy" id="9009"/>
    <lineage>
        <taxon>Eukaryota</taxon>
        <taxon>Metazoa</taxon>
        <taxon>Chordata</taxon>
        <taxon>Craniata</taxon>
        <taxon>Vertebrata</taxon>
        <taxon>Euteleostomi</taxon>
        <taxon>Archelosauria</taxon>
        <taxon>Archosauria</taxon>
        <taxon>Dinosauria</taxon>
        <taxon>Saurischia</taxon>
        <taxon>Theropoda</taxon>
        <taxon>Coelurosauria</taxon>
        <taxon>Aves</taxon>
        <taxon>Neognathae</taxon>
        <taxon>Galloanserae</taxon>
        <taxon>Galliformes</taxon>
        <taxon>Odontophoridae</taxon>
        <taxon>Callipepla</taxon>
    </lineage>
</organism>
<dbReference type="Pfam" id="PF05557">
    <property type="entry name" value="MAD"/>
    <property type="match status" value="2"/>
</dbReference>
<feature type="coiled-coil region" evidence="7">
    <location>
        <begin position="2"/>
        <end position="40"/>
    </location>
</feature>
<dbReference type="Gene3D" id="3.30.457.60">
    <property type="match status" value="1"/>
</dbReference>
<gene>
    <name evidence="8" type="ORF">ASZ78_004698</name>
</gene>
<keyword evidence="7" id="KW-0175">Coiled coil</keyword>
<dbReference type="GO" id="GO:0007094">
    <property type="term" value="P:mitotic spindle assembly checkpoint signaling"/>
    <property type="evidence" value="ECO:0007669"/>
    <property type="project" value="InterPro"/>
</dbReference>
<dbReference type="GO" id="GO:0051301">
    <property type="term" value="P:cell division"/>
    <property type="evidence" value="ECO:0007669"/>
    <property type="project" value="UniProtKB-KW"/>
</dbReference>
<dbReference type="SUPFAM" id="SSF75704">
    <property type="entry name" value="Mitotic arrest deficient-like 1, Mad1"/>
    <property type="match status" value="1"/>
</dbReference>
<dbReference type="EMBL" id="MCFN01000035">
    <property type="protein sequence ID" value="OXB67580.1"/>
    <property type="molecule type" value="Genomic_DNA"/>
</dbReference>
<keyword evidence="3" id="KW-0132">Cell division</keyword>
<keyword evidence="6" id="KW-0131">Cell cycle</keyword>
<evidence type="ECO:0000256" key="6">
    <source>
        <dbReference type="ARBA" id="ARBA00023306"/>
    </source>
</evidence>
<evidence type="ECO:0000313" key="9">
    <source>
        <dbReference type="Proteomes" id="UP000198323"/>
    </source>
</evidence>
<dbReference type="Proteomes" id="UP000198323">
    <property type="component" value="Unassembled WGS sequence"/>
</dbReference>
<evidence type="ECO:0000256" key="3">
    <source>
        <dbReference type="ARBA" id="ARBA00022618"/>
    </source>
</evidence>
<dbReference type="OrthoDB" id="9387744at2759"/>
<evidence type="ECO:0008006" key="10">
    <source>
        <dbReference type="Google" id="ProtNLM"/>
    </source>
</evidence>
<evidence type="ECO:0000313" key="8">
    <source>
        <dbReference type="EMBL" id="OXB67580.1"/>
    </source>
</evidence>
<accession>A0A226NJG1</accession>
<evidence type="ECO:0000256" key="1">
    <source>
        <dbReference type="ARBA" id="ARBA00004123"/>
    </source>
</evidence>
<evidence type="ECO:0000256" key="2">
    <source>
        <dbReference type="ARBA" id="ARBA00008029"/>
    </source>
</evidence>
<dbReference type="GO" id="GO:0000776">
    <property type="term" value="C:kinetochore"/>
    <property type="evidence" value="ECO:0007669"/>
    <property type="project" value="TreeGrafter"/>
</dbReference>
<evidence type="ECO:0000256" key="4">
    <source>
        <dbReference type="ARBA" id="ARBA00022776"/>
    </source>
</evidence>
<dbReference type="FunFam" id="1.20.5.170:FF:000051">
    <property type="entry name" value="mitotic spindle assembly checkpoint protein MAD1"/>
    <property type="match status" value="1"/>
</dbReference>
<evidence type="ECO:0000256" key="7">
    <source>
        <dbReference type="SAM" id="Coils"/>
    </source>
</evidence>
<evidence type="ECO:0000256" key="5">
    <source>
        <dbReference type="ARBA" id="ARBA00023242"/>
    </source>
</evidence>
<dbReference type="InterPro" id="IPR008672">
    <property type="entry name" value="Mad1"/>
</dbReference>
<name>A0A226NJG1_CALSU</name>
<comment type="similarity">
    <text evidence="2">Belongs to the MAD1 family.</text>
</comment>
<protein>
    <recommendedName>
        <fullName evidence="10">Mitotic arrest deficient 1 like 1</fullName>
    </recommendedName>
</protein>
<dbReference type="GO" id="GO:0005635">
    <property type="term" value="C:nuclear envelope"/>
    <property type="evidence" value="ECO:0007669"/>
    <property type="project" value="TreeGrafter"/>
</dbReference>
<sequence length="392" mass="44905">MLEKARQQLQEEILQIQSQLLDEKKKREQHEALVRRLQKRVLLLTKVLQSAWMGKTFTVEIEKELHLSSSCPSMLLWFGSGLAGCDTVVSDAWQGVGYSPVCVYGGHGLPLEMWAVLERDGMRAILESYDSELTPAEHSPQLNRRMREAEEMVQKLHAHNAELEVQMSQVLEEVGSQKQRAEMLEVEMKALKSRECAAEQSTFITKEEVDTLRLKIEELEAERGKLEEQNRSLEMKLEKLTMQGDYDPSKTKVLHFSMNPASLAKQQRKEEQQQLQEECERLRELVRVLEAGGSIHGNLEGVGSFQSPQEVAELKKQVESAELKNQRLKEIFQTKIQEFRKVCYTLTGYQIDITTENQYRLTSIYAEHQGDCLLFKCNGDSAPANVTRLYSG</sequence>